<evidence type="ECO:0000313" key="4">
    <source>
        <dbReference type="Proteomes" id="UP000054565"/>
    </source>
</evidence>
<evidence type="ECO:0000256" key="2">
    <source>
        <dbReference type="ARBA" id="ARBA00022963"/>
    </source>
</evidence>
<evidence type="ECO:0000313" key="3">
    <source>
        <dbReference type="EMBL" id="KMP10218.1"/>
    </source>
</evidence>
<dbReference type="Gene3D" id="3.40.1090.10">
    <property type="entry name" value="Cytosolic phospholipase A2 catalytic domain"/>
    <property type="match status" value="2"/>
</dbReference>
<dbReference type="EMBL" id="DS028101">
    <property type="protein sequence ID" value="KMP10218.1"/>
    <property type="molecule type" value="Genomic_DNA"/>
</dbReference>
<dbReference type="PANTHER" id="PTHR24185:SF1">
    <property type="entry name" value="CALCIUM-INDEPENDENT PHOSPHOLIPASE A2-GAMMA"/>
    <property type="match status" value="1"/>
</dbReference>
<dbReference type="AlphaFoldDB" id="A0A0J6YTA5"/>
<organism evidence="3 4">
    <name type="scientific">Coccidioides immitis RMSCC 2394</name>
    <dbReference type="NCBI Taxonomy" id="404692"/>
    <lineage>
        <taxon>Eukaryota</taxon>
        <taxon>Fungi</taxon>
        <taxon>Dikarya</taxon>
        <taxon>Ascomycota</taxon>
        <taxon>Pezizomycotina</taxon>
        <taxon>Eurotiomycetes</taxon>
        <taxon>Eurotiomycetidae</taxon>
        <taxon>Onygenales</taxon>
        <taxon>Onygenaceae</taxon>
        <taxon>Coccidioides</taxon>
    </lineage>
</organism>
<reference evidence="4" key="1">
    <citation type="journal article" date="2010" name="Genome Res.">
        <title>Population genomic sequencing of Coccidioides fungi reveals recent hybridization and transposon control.</title>
        <authorList>
            <person name="Neafsey D.E."/>
            <person name="Barker B.M."/>
            <person name="Sharpton T.J."/>
            <person name="Stajich J.E."/>
            <person name="Park D.J."/>
            <person name="Whiston E."/>
            <person name="Hung C.-Y."/>
            <person name="McMahan C."/>
            <person name="White J."/>
            <person name="Sykes S."/>
            <person name="Heiman D."/>
            <person name="Young S."/>
            <person name="Zeng Q."/>
            <person name="Abouelleil A."/>
            <person name="Aftuck L."/>
            <person name="Bessette D."/>
            <person name="Brown A."/>
            <person name="FitzGerald M."/>
            <person name="Lui A."/>
            <person name="Macdonald J.P."/>
            <person name="Priest M."/>
            <person name="Orbach M.J."/>
            <person name="Galgiani J.N."/>
            <person name="Kirkland T.N."/>
            <person name="Cole G.T."/>
            <person name="Birren B.W."/>
            <person name="Henn M.R."/>
            <person name="Taylor J.W."/>
            <person name="Rounsley S.D."/>
        </authorList>
    </citation>
    <scope>NUCLEOTIDE SEQUENCE [LARGE SCALE GENOMIC DNA]</scope>
    <source>
        <strain evidence="4">RMSCC 2394</strain>
    </source>
</reference>
<keyword evidence="2" id="KW-0443">Lipid metabolism</keyword>
<protein>
    <recommendedName>
        <fullName evidence="5">PNPLA domain-containing protein</fullName>
    </recommendedName>
</protein>
<evidence type="ECO:0008006" key="5">
    <source>
        <dbReference type="Google" id="ProtNLM"/>
    </source>
</evidence>
<keyword evidence="2" id="KW-0442">Lipid degradation</keyword>
<accession>A0A0J6YTA5</accession>
<dbReference type="InterPro" id="IPR016035">
    <property type="entry name" value="Acyl_Trfase/lysoPLipase"/>
</dbReference>
<dbReference type="GO" id="GO:0016042">
    <property type="term" value="P:lipid catabolic process"/>
    <property type="evidence" value="ECO:0007669"/>
    <property type="project" value="UniProtKB-KW"/>
</dbReference>
<dbReference type="GO" id="GO:0006631">
    <property type="term" value="P:fatty acid metabolic process"/>
    <property type="evidence" value="ECO:0007669"/>
    <property type="project" value="TreeGrafter"/>
</dbReference>
<dbReference type="SUPFAM" id="SSF52151">
    <property type="entry name" value="FabD/lysophospholipase-like"/>
    <property type="match status" value="1"/>
</dbReference>
<dbReference type="STRING" id="404692.A0A0J6YTA5"/>
<evidence type="ECO:0000256" key="1">
    <source>
        <dbReference type="ARBA" id="ARBA00022801"/>
    </source>
</evidence>
<name>A0A0J6YTA5_COCIT</name>
<dbReference type="GO" id="GO:0016020">
    <property type="term" value="C:membrane"/>
    <property type="evidence" value="ECO:0007669"/>
    <property type="project" value="TreeGrafter"/>
</dbReference>
<keyword evidence="1" id="KW-0378">Hydrolase</keyword>
<dbReference type="Proteomes" id="UP000054565">
    <property type="component" value="Unassembled WGS sequence"/>
</dbReference>
<gene>
    <name evidence="3" type="ORF">CIRG_09899</name>
</gene>
<sequence>MQNTAVSHPRSCRLVQRDLPGSSALRLISESFLMLKPNFRNTLAVLEEFHEKDLAEKMCDTMEEHLEDLLFQMERESRLAVTCHQDKPDLPCMLAPRPRTCQKLWSLGVRMLGINGGGCRVVMATQYLMELEELLHGCFLHKMFDIVSGTSAGGPVLILMFRHNRPASYCGKTADKVACCCFGVLSGHWRFLRALVRFLHLQAIYSETSLEDFLKFECGDGEQLFGYVEVSGAWIVVTAVSDKGYMLVRPEDIVKEPLSNVRRPDMPAGHFIDGGLAFLCPVQMAQWESSRIWPEVTRPDIGVSLGTSVFKSGTCKSSTPPGLVQVLWDNFMATLDGEKSWQDFEAGLIEAEKEDYICFNPRLN</sequence>
<dbReference type="PANTHER" id="PTHR24185">
    <property type="entry name" value="CALCIUM-INDEPENDENT PHOSPHOLIPASE A2-GAMMA"/>
    <property type="match status" value="1"/>
</dbReference>
<dbReference type="GO" id="GO:0004620">
    <property type="term" value="F:phospholipase activity"/>
    <property type="evidence" value="ECO:0007669"/>
    <property type="project" value="TreeGrafter"/>
</dbReference>
<proteinExistence type="predicted"/>